<evidence type="ECO:0000256" key="2">
    <source>
        <dbReference type="ARBA" id="ARBA00022801"/>
    </source>
</evidence>
<evidence type="ECO:0000313" key="6">
    <source>
        <dbReference type="Proteomes" id="UP001281410"/>
    </source>
</evidence>
<dbReference type="InterPro" id="IPR001360">
    <property type="entry name" value="Glyco_hydro_1"/>
</dbReference>
<dbReference type="PRINTS" id="PR00131">
    <property type="entry name" value="GLHYDRLASE1"/>
</dbReference>
<dbReference type="PANTHER" id="PTHR10353:SF137">
    <property type="entry name" value="MYROSINASE 3-RELATED"/>
    <property type="match status" value="1"/>
</dbReference>
<keyword evidence="3" id="KW-0326">Glycosidase</keyword>
<protein>
    <recommendedName>
        <fullName evidence="7">Beta-glucosidase</fullName>
    </recommendedName>
</protein>
<keyword evidence="2" id="KW-0378">Hydrolase</keyword>
<reference evidence="5" key="1">
    <citation type="journal article" date="2023" name="Plant J.">
        <title>Genome sequences and population genomics provide insights into the demographic history, inbreeding, and mutation load of two 'living fossil' tree species of Dipteronia.</title>
        <authorList>
            <person name="Feng Y."/>
            <person name="Comes H.P."/>
            <person name="Chen J."/>
            <person name="Zhu S."/>
            <person name="Lu R."/>
            <person name="Zhang X."/>
            <person name="Li P."/>
            <person name="Qiu J."/>
            <person name="Olsen K.M."/>
            <person name="Qiu Y."/>
        </authorList>
    </citation>
    <scope>NUCLEOTIDE SEQUENCE</scope>
    <source>
        <tissue evidence="5">Leaf</tissue>
    </source>
</reference>
<keyword evidence="6" id="KW-1185">Reference proteome</keyword>
<dbReference type="Gene3D" id="3.20.20.80">
    <property type="entry name" value="Glycosidases"/>
    <property type="match status" value="1"/>
</dbReference>
<evidence type="ECO:0000256" key="4">
    <source>
        <dbReference type="RuleBase" id="RU003690"/>
    </source>
</evidence>
<organism evidence="5 6">
    <name type="scientific">Dipteronia sinensis</name>
    <dbReference type="NCBI Taxonomy" id="43782"/>
    <lineage>
        <taxon>Eukaryota</taxon>
        <taxon>Viridiplantae</taxon>
        <taxon>Streptophyta</taxon>
        <taxon>Embryophyta</taxon>
        <taxon>Tracheophyta</taxon>
        <taxon>Spermatophyta</taxon>
        <taxon>Magnoliopsida</taxon>
        <taxon>eudicotyledons</taxon>
        <taxon>Gunneridae</taxon>
        <taxon>Pentapetalae</taxon>
        <taxon>rosids</taxon>
        <taxon>malvids</taxon>
        <taxon>Sapindales</taxon>
        <taxon>Sapindaceae</taxon>
        <taxon>Hippocastanoideae</taxon>
        <taxon>Acereae</taxon>
        <taxon>Dipteronia</taxon>
    </lineage>
</organism>
<evidence type="ECO:0000256" key="3">
    <source>
        <dbReference type="ARBA" id="ARBA00023295"/>
    </source>
</evidence>
<comment type="caution">
    <text evidence="5">The sequence shown here is derived from an EMBL/GenBank/DDBJ whole genome shotgun (WGS) entry which is preliminary data.</text>
</comment>
<gene>
    <name evidence="5" type="ORF">Dsin_011045</name>
</gene>
<comment type="similarity">
    <text evidence="1 4">Belongs to the glycosyl hydrolase 1 family.</text>
</comment>
<dbReference type="InterPro" id="IPR017853">
    <property type="entry name" value="GH"/>
</dbReference>
<dbReference type="GO" id="GO:0005975">
    <property type="term" value="P:carbohydrate metabolic process"/>
    <property type="evidence" value="ECO:0007669"/>
    <property type="project" value="InterPro"/>
</dbReference>
<name>A0AAE0EEZ3_9ROSI</name>
<evidence type="ECO:0008006" key="7">
    <source>
        <dbReference type="Google" id="ProtNLM"/>
    </source>
</evidence>
<dbReference type="EMBL" id="JANJYJ010000003">
    <property type="protein sequence ID" value="KAK3224020.1"/>
    <property type="molecule type" value="Genomic_DNA"/>
</dbReference>
<evidence type="ECO:0000256" key="1">
    <source>
        <dbReference type="ARBA" id="ARBA00010838"/>
    </source>
</evidence>
<accession>A0AAE0EEZ3</accession>
<dbReference type="GO" id="GO:0008422">
    <property type="term" value="F:beta-glucosidase activity"/>
    <property type="evidence" value="ECO:0007669"/>
    <property type="project" value="TreeGrafter"/>
</dbReference>
<dbReference type="SUPFAM" id="SSF51445">
    <property type="entry name" value="(Trans)glycosidases"/>
    <property type="match status" value="1"/>
</dbReference>
<dbReference type="PANTHER" id="PTHR10353">
    <property type="entry name" value="GLYCOSYL HYDROLASE"/>
    <property type="match status" value="1"/>
</dbReference>
<proteinExistence type="inferred from homology"/>
<dbReference type="AlphaFoldDB" id="A0AAE0EEZ3"/>
<dbReference type="Proteomes" id="UP001281410">
    <property type="component" value="Unassembled WGS sequence"/>
</dbReference>
<dbReference type="Pfam" id="PF00232">
    <property type="entry name" value="Glyco_hydro_1"/>
    <property type="match status" value="1"/>
</dbReference>
<evidence type="ECO:0000313" key="5">
    <source>
        <dbReference type="EMBL" id="KAK3224020.1"/>
    </source>
</evidence>
<sequence>MHVISGERLPKFSTEQSMMVKGSFDFLGLNYYTAYYASNVDVANSVLNISCTTDSFANLTQTSNGVLIGSPAASNLLHVYPKGLRDLLIYVKENYNNPTIYITENGMV</sequence>